<evidence type="ECO:0000259" key="2">
    <source>
        <dbReference type="Pfam" id="PF11521"/>
    </source>
</evidence>
<accession>A0A3M7RM80</accession>
<feature type="domain" description="Transcription factor TFIIE alpha subunit C-terminal" evidence="2">
    <location>
        <begin position="61"/>
        <end position="137"/>
    </location>
</feature>
<proteinExistence type="predicted"/>
<dbReference type="AlphaFoldDB" id="A0A3M7RM80"/>
<feature type="non-terminal residue" evidence="3">
    <location>
        <position position="1"/>
    </location>
</feature>
<dbReference type="InterPro" id="IPR021600">
    <property type="entry name" value="TFIIE_asu_C"/>
</dbReference>
<feature type="non-terminal residue" evidence="3">
    <location>
        <position position="137"/>
    </location>
</feature>
<reference evidence="3 4" key="1">
    <citation type="journal article" date="2018" name="Sci. Rep.">
        <title>Genomic signatures of local adaptation to the degree of environmental predictability in rotifers.</title>
        <authorList>
            <person name="Franch-Gras L."/>
            <person name="Hahn C."/>
            <person name="Garcia-Roger E.M."/>
            <person name="Carmona M.J."/>
            <person name="Serra M."/>
            <person name="Gomez A."/>
        </authorList>
    </citation>
    <scope>NUCLEOTIDE SEQUENCE [LARGE SCALE GENOMIC DNA]</scope>
    <source>
        <strain evidence="3">HYR1</strain>
    </source>
</reference>
<organism evidence="3 4">
    <name type="scientific">Brachionus plicatilis</name>
    <name type="common">Marine rotifer</name>
    <name type="synonym">Brachionus muelleri</name>
    <dbReference type="NCBI Taxonomy" id="10195"/>
    <lineage>
        <taxon>Eukaryota</taxon>
        <taxon>Metazoa</taxon>
        <taxon>Spiralia</taxon>
        <taxon>Gnathifera</taxon>
        <taxon>Rotifera</taxon>
        <taxon>Eurotatoria</taxon>
        <taxon>Monogononta</taxon>
        <taxon>Pseudotrocha</taxon>
        <taxon>Ploima</taxon>
        <taxon>Brachionidae</taxon>
        <taxon>Brachionus</taxon>
    </lineage>
</organism>
<evidence type="ECO:0000313" key="3">
    <source>
        <dbReference type="EMBL" id="RNA24683.1"/>
    </source>
</evidence>
<dbReference type="Gene3D" id="6.10.140.1250">
    <property type="match status" value="1"/>
</dbReference>
<keyword evidence="4" id="KW-1185">Reference proteome</keyword>
<name>A0A3M7RM80_BRAPC</name>
<evidence type="ECO:0000256" key="1">
    <source>
        <dbReference type="SAM" id="MobiDB-lite"/>
    </source>
</evidence>
<gene>
    <name evidence="3" type="ORF">BpHYR1_007985</name>
</gene>
<dbReference type="Proteomes" id="UP000276133">
    <property type="component" value="Unassembled WGS sequence"/>
</dbReference>
<evidence type="ECO:0000313" key="4">
    <source>
        <dbReference type="Proteomes" id="UP000276133"/>
    </source>
</evidence>
<feature type="compositionally biased region" description="Acidic residues" evidence="1">
    <location>
        <begin position="65"/>
        <end position="75"/>
    </location>
</feature>
<sequence>KKQSDVAEAAPLAAISLTRKRSNLSDEQKNEFKKRKLNSGEWDEKPARNCHYNQTFGRNHSDGSENSDEYDEDYEVEQADLSLPVDPSEDLLVPRVLVRNRPVRFDRVSPKLINQMNDQEKENYIELCQKLYTEIYD</sequence>
<dbReference type="EMBL" id="REGN01003074">
    <property type="protein sequence ID" value="RNA24683.1"/>
    <property type="molecule type" value="Genomic_DNA"/>
</dbReference>
<dbReference type="Pfam" id="PF11521">
    <property type="entry name" value="TFIIE-A_C"/>
    <property type="match status" value="1"/>
</dbReference>
<feature type="region of interest" description="Disordered" evidence="1">
    <location>
        <begin position="20"/>
        <end position="75"/>
    </location>
</feature>
<protein>
    <recommendedName>
        <fullName evidence="2">Transcription factor TFIIE alpha subunit C-terminal domain-containing protein</fullName>
    </recommendedName>
</protein>
<comment type="caution">
    <text evidence="3">The sequence shown here is derived from an EMBL/GenBank/DDBJ whole genome shotgun (WGS) entry which is preliminary data.</text>
</comment>